<protein>
    <submittedName>
        <fullName evidence="6">Crp/Fnr family transcriptional regulator</fullName>
    </submittedName>
</protein>
<dbReference type="InterPro" id="IPR012318">
    <property type="entry name" value="HTH_CRP"/>
</dbReference>
<dbReference type="PANTHER" id="PTHR24567">
    <property type="entry name" value="CRP FAMILY TRANSCRIPTIONAL REGULATORY PROTEIN"/>
    <property type="match status" value="1"/>
</dbReference>
<dbReference type="CDD" id="cd00038">
    <property type="entry name" value="CAP_ED"/>
    <property type="match status" value="1"/>
</dbReference>
<gene>
    <name evidence="6" type="ORF">FGK64_08610</name>
</gene>
<dbReference type="Pfam" id="PF13545">
    <property type="entry name" value="HTH_Crp_2"/>
    <property type="match status" value="1"/>
</dbReference>
<evidence type="ECO:0000259" key="4">
    <source>
        <dbReference type="PROSITE" id="PS50042"/>
    </source>
</evidence>
<dbReference type="InterPro" id="IPR036390">
    <property type="entry name" value="WH_DNA-bd_sf"/>
</dbReference>
<dbReference type="PRINTS" id="PR00034">
    <property type="entry name" value="HTHCRP"/>
</dbReference>
<evidence type="ECO:0000313" key="6">
    <source>
        <dbReference type="EMBL" id="TMV12855.1"/>
    </source>
</evidence>
<keyword evidence="7" id="KW-1185">Reference proteome</keyword>
<dbReference type="RefSeq" id="WP_138863410.1">
    <property type="nucleotide sequence ID" value="NZ_VCPC01000002.1"/>
</dbReference>
<keyword evidence="1" id="KW-0805">Transcription regulation</keyword>
<proteinExistence type="predicted"/>
<dbReference type="Proteomes" id="UP001191082">
    <property type="component" value="Unassembled WGS sequence"/>
</dbReference>
<dbReference type="Gene3D" id="1.10.10.10">
    <property type="entry name" value="Winged helix-like DNA-binding domain superfamily/Winged helix DNA-binding domain"/>
    <property type="match status" value="1"/>
</dbReference>
<name>A0ABY2X906_9RHOB</name>
<dbReference type="SMART" id="SM00100">
    <property type="entry name" value="cNMP"/>
    <property type="match status" value="1"/>
</dbReference>
<dbReference type="Pfam" id="PF00027">
    <property type="entry name" value="cNMP_binding"/>
    <property type="match status" value="1"/>
</dbReference>
<accession>A0ABY2X906</accession>
<dbReference type="PANTHER" id="PTHR24567:SF74">
    <property type="entry name" value="HTH-TYPE TRANSCRIPTIONAL REGULATOR ARCR"/>
    <property type="match status" value="1"/>
</dbReference>
<dbReference type="InterPro" id="IPR050397">
    <property type="entry name" value="Env_Response_Regulators"/>
</dbReference>
<reference evidence="6 7" key="1">
    <citation type="submission" date="2019-05" db="EMBL/GenBank/DDBJ databases">
        <title>Marivita sp. nov. isolated from sea sediment.</title>
        <authorList>
            <person name="Kim W."/>
        </authorList>
    </citation>
    <scope>NUCLEOTIDE SEQUENCE [LARGE SCALE GENOMIC DNA]</scope>
    <source>
        <strain evidence="6 7">CAU 1492</strain>
    </source>
</reference>
<evidence type="ECO:0000259" key="5">
    <source>
        <dbReference type="PROSITE" id="PS51063"/>
    </source>
</evidence>
<dbReference type="PROSITE" id="PS51063">
    <property type="entry name" value="HTH_CRP_2"/>
    <property type="match status" value="1"/>
</dbReference>
<evidence type="ECO:0000256" key="3">
    <source>
        <dbReference type="ARBA" id="ARBA00023163"/>
    </source>
</evidence>
<sequence>MTADKLPKTGFLSEASDALKDMLDSLSTEVRLDTGDMLFEQGDAARELYAVVSGSLDVSVLSLDGRKLALNVMRPGALFGEIALFDPGERTATVTALEPSTVRRVRYDDVLVQIRKTPDLAIDLIHLAGQRMRWMDRQLNEQVFLPMPSRLARKILYLTERPDGGTATLSLSQAELAEFVGATREAVSKTLSGWKRLGVIDSARGALAVKDRSALQMLADPDQI</sequence>
<organism evidence="6 7">
    <name type="scientific">Arenibacterium halophilum</name>
    <dbReference type="NCBI Taxonomy" id="2583821"/>
    <lineage>
        <taxon>Bacteria</taxon>
        <taxon>Pseudomonadati</taxon>
        <taxon>Pseudomonadota</taxon>
        <taxon>Alphaproteobacteria</taxon>
        <taxon>Rhodobacterales</taxon>
        <taxon>Paracoccaceae</taxon>
        <taxon>Arenibacterium</taxon>
    </lineage>
</organism>
<dbReference type="PROSITE" id="PS50042">
    <property type="entry name" value="CNMP_BINDING_3"/>
    <property type="match status" value="1"/>
</dbReference>
<dbReference type="SUPFAM" id="SSF46785">
    <property type="entry name" value="Winged helix' DNA-binding domain"/>
    <property type="match status" value="1"/>
</dbReference>
<dbReference type="Gene3D" id="2.60.120.10">
    <property type="entry name" value="Jelly Rolls"/>
    <property type="match status" value="1"/>
</dbReference>
<evidence type="ECO:0000313" key="7">
    <source>
        <dbReference type="Proteomes" id="UP001191082"/>
    </source>
</evidence>
<dbReference type="InterPro" id="IPR018490">
    <property type="entry name" value="cNMP-bd_dom_sf"/>
</dbReference>
<dbReference type="InterPro" id="IPR014710">
    <property type="entry name" value="RmlC-like_jellyroll"/>
</dbReference>
<keyword evidence="2" id="KW-0238">DNA-binding</keyword>
<dbReference type="EMBL" id="VCPC01000002">
    <property type="protein sequence ID" value="TMV12855.1"/>
    <property type="molecule type" value="Genomic_DNA"/>
</dbReference>
<dbReference type="InterPro" id="IPR018488">
    <property type="entry name" value="cNMP-bd_CS"/>
</dbReference>
<feature type="domain" description="HTH crp-type" evidence="5">
    <location>
        <begin position="145"/>
        <end position="213"/>
    </location>
</feature>
<comment type="caution">
    <text evidence="6">The sequence shown here is derived from an EMBL/GenBank/DDBJ whole genome shotgun (WGS) entry which is preliminary data.</text>
</comment>
<feature type="domain" description="Cyclic nucleotide-binding" evidence="4">
    <location>
        <begin position="10"/>
        <end position="96"/>
    </location>
</feature>
<dbReference type="SMART" id="SM00419">
    <property type="entry name" value="HTH_CRP"/>
    <property type="match status" value="1"/>
</dbReference>
<dbReference type="InterPro" id="IPR000595">
    <property type="entry name" value="cNMP-bd_dom"/>
</dbReference>
<evidence type="ECO:0000256" key="2">
    <source>
        <dbReference type="ARBA" id="ARBA00023125"/>
    </source>
</evidence>
<keyword evidence="3" id="KW-0804">Transcription</keyword>
<dbReference type="InterPro" id="IPR036388">
    <property type="entry name" value="WH-like_DNA-bd_sf"/>
</dbReference>
<dbReference type="PROSITE" id="PS00889">
    <property type="entry name" value="CNMP_BINDING_2"/>
    <property type="match status" value="1"/>
</dbReference>
<evidence type="ECO:0000256" key="1">
    <source>
        <dbReference type="ARBA" id="ARBA00023015"/>
    </source>
</evidence>
<dbReference type="SUPFAM" id="SSF51206">
    <property type="entry name" value="cAMP-binding domain-like"/>
    <property type="match status" value="1"/>
</dbReference>